<feature type="transmembrane region" description="Helical" evidence="6">
    <location>
        <begin position="40"/>
        <end position="64"/>
    </location>
</feature>
<dbReference type="EMBL" id="FZPH01000002">
    <property type="protein sequence ID" value="SNS93883.1"/>
    <property type="molecule type" value="Genomic_DNA"/>
</dbReference>
<protein>
    <submittedName>
        <fullName evidence="7">MFS transporter, NNP family, nitrate/nitrite transporter</fullName>
    </submittedName>
</protein>
<feature type="transmembrane region" description="Helical" evidence="6">
    <location>
        <begin position="270"/>
        <end position="291"/>
    </location>
</feature>
<proteinExistence type="inferred from homology"/>
<dbReference type="InterPro" id="IPR011701">
    <property type="entry name" value="MFS"/>
</dbReference>
<dbReference type="AlphaFoldDB" id="A0A239ILG0"/>
<feature type="transmembrane region" description="Helical" evidence="6">
    <location>
        <begin position="76"/>
        <end position="94"/>
    </location>
</feature>
<dbReference type="RefSeq" id="WP_089246136.1">
    <property type="nucleotide sequence ID" value="NZ_FZPH01000002.1"/>
</dbReference>
<dbReference type="GO" id="GO:0015112">
    <property type="term" value="F:nitrate transmembrane transporter activity"/>
    <property type="evidence" value="ECO:0007669"/>
    <property type="project" value="InterPro"/>
</dbReference>
<evidence type="ECO:0000256" key="1">
    <source>
        <dbReference type="ARBA" id="ARBA00004141"/>
    </source>
</evidence>
<keyword evidence="5 6" id="KW-0472">Membrane</keyword>
<feature type="transmembrane region" description="Helical" evidence="6">
    <location>
        <begin position="395"/>
        <end position="416"/>
    </location>
</feature>
<feature type="transmembrane region" description="Helical" evidence="6">
    <location>
        <begin position="166"/>
        <end position="187"/>
    </location>
</feature>
<dbReference type="Gene3D" id="1.20.1250.20">
    <property type="entry name" value="MFS general substrate transporter like domains"/>
    <property type="match status" value="1"/>
</dbReference>
<sequence length="422" mass="44448">MTTALTQVRPVEQRGWITDWRPDDDDFWASTGRRVAKRNLVWSIVVEHLGFSVWLLWSAVAVSLPAAGFAFSVDQLFWLVALPNLVGAAMRIPYTAAVARFGGRNWTTVSSALLLVPIGLMLACVANPGTPYWAFAVAAATAGLGGGNFASSMANISYFYPERHKGLALGVNAAGGNLGVAVVQFAVPLVVVAGIAYAPLLWLVPVLLATAFAWLRMDNLAVSRTPLRQQAAALRQKHTWVMSFLYIGTFGSFIGYSAALPLLIKAEFPAVAGVHFAALGPLVGSAARPVGGWLADRLGGARVTVAAFAVMAAGVVAVLVGLKTNDFAPFLAAFLLLFVASGVGNGSTYRMIPAIFEKRAAAAVIGIAAAVGAFGGFLIPRGFGMSISRTGSIDAALLVFLAGYAVCLVVTWWCYLRRPTAV</sequence>
<keyword evidence="4 6" id="KW-1133">Transmembrane helix</keyword>
<evidence type="ECO:0000256" key="6">
    <source>
        <dbReference type="SAM" id="Phobius"/>
    </source>
</evidence>
<name>A0A239ILG0_9ACTN</name>
<comment type="subcellular location">
    <subcellularLocation>
        <location evidence="1">Membrane</location>
        <topology evidence="1">Multi-pass membrane protein</topology>
    </subcellularLocation>
</comment>
<dbReference type="Proteomes" id="UP000198362">
    <property type="component" value="Unassembled WGS sequence"/>
</dbReference>
<evidence type="ECO:0000313" key="8">
    <source>
        <dbReference type="Proteomes" id="UP000198362"/>
    </source>
</evidence>
<feature type="transmembrane region" description="Helical" evidence="6">
    <location>
        <begin position="244"/>
        <end position="264"/>
    </location>
</feature>
<organism evidence="7 8">
    <name type="scientific">Asanoa hainanensis</name>
    <dbReference type="NCBI Taxonomy" id="560556"/>
    <lineage>
        <taxon>Bacteria</taxon>
        <taxon>Bacillati</taxon>
        <taxon>Actinomycetota</taxon>
        <taxon>Actinomycetes</taxon>
        <taxon>Micromonosporales</taxon>
        <taxon>Micromonosporaceae</taxon>
        <taxon>Asanoa</taxon>
    </lineage>
</organism>
<dbReference type="InterPro" id="IPR044772">
    <property type="entry name" value="NO3_transporter"/>
</dbReference>
<gene>
    <name evidence="7" type="ORF">SAMN05421812_102434</name>
</gene>
<dbReference type="Pfam" id="PF07690">
    <property type="entry name" value="MFS_1"/>
    <property type="match status" value="1"/>
</dbReference>
<feature type="transmembrane region" description="Helical" evidence="6">
    <location>
        <begin position="360"/>
        <end position="383"/>
    </location>
</feature>
<reference evidence="7 8" key="1">
    <citation type="submission" date="2017-06" db="EMBL/GenBank/DDBJ databases">
        <authorList>
            <person name="Kim H.J."/>
            <person name="Triplett B.A."/>
        </authorList>
    </citation>
    <scope>NUCLEOTIDE SEQUENCE [LARGE SCALE GENOMIC DNA]</scope>
    <source>
        <strain evidence="7 8">CGMCC 4.5593</strain>
    </source>
</reference>
<dbReference type="OrthoDB" id="9771451at2"/>
<dbReference type="InterPro" id="IPR036259">
    <property type="entry name" value="MFS_trans_sf"/>
</dbReference>
<evidence type="ECO:0000256" key="2">
    <source>
        <dbReference type="ARBA" id="ARBA00008432"/>
    </source>
</evidence>
<feature type="transmembrane region" description="Helical" evidence="6">
    <location>
        <begin position="132"/>
        <end position="154"/>
    </location>
</feature>
<evidence type="ECO:0000313" key="7">
    <source>
        <dbReference type="EMBL" id="SNS93883.1"/>
    </source>
</evidence>
<evidence type="ECO:0000256" key="3">
    <source>
        <dbReference type="ARBA" id="ARBA00022692"/>
    </source>
</evidence>
<comment type="similarity">
    <text evidence="2">Belongs to the major facilitator superfamily. Nitrate/nitrite porter (TC 2.A.1.8) family.</text>
</comment>
<dbReference type="SUPFAM" id="SSF103473">
    <property type="entry name" value="MFS general substrate transporter"/>
    <property type="match status" value="1"/>
</dbReference>
<dbReference type="PANTHER" id="PTHR23515">
    <property type="entry name" value="HIGH-AFFINITY NITRATE TRANSPORTER 2.3"/>
    <property type="match status" value="1"/>
</dbReference>
<evidence type="ECO:0000256" key="4">
    <source>
        <dbReference type="ARBA" id="ARBA00022989"/>
    </source>
</evidence>
<evidence type="ECO:0000256" key="5">
    <source>
        <dbReference type="ARBA" id="ARBA00023136"/>
    </source>
</evidence>
<feature type="transmembrane region" description="Helical" evidence="6">
    <location>
        <begin position="303"/>
        <end position="322"/>
    </location>
</feature>
<keyword evidence="3 6" id="KW-0812">Transmembrane</keyword>
<accession>A0A239ILG0</accession>
<feature type="transmembrane region" description="Helical" evidence="6">
    <location>
        <begin position="106"/>
        <end position="126"/>
    </location>
</feature>
<feature type="transmembrane region" description="Helical" evidence="6">
    <location>
        <begin position="328"/>
        <end position="348"/>
    </location>
</feature>
<feature type="transmembrane region" description="Helical" evidence="6">
    <location>
        <begin position="193"/>
        <end position="215"/>
    </location>
</feature>
<dbReference type="GO" id="GO:0016020">
    <property type="term" value="C:membrane"/>
    <property type="evidence" value="ECO:0007669"/>
    <property type="project" value="UniProtKB-SubCell"/>
</dbReference>
<keyword evidence="8" id="KW-1185">Reference proteome</keyword>